<keyword evidence="2" id="KW-0732">Signal</keyword>
<keyword evidence="1" id="KW-0472">Membrane</keyword>
<feature type="transmembrane region" description="Helical" evidence="1">
    <location>
        <begin position="547"/>
        <end position="567"/>
    </location>
</feature>
<evidence type="ECO:0000313" key="4">
    <source>
        <dbReference type="Proteomes" id="UP001610446"/>
    </source>
</evidence>
<feature type="transmembrane region" description="Helical" evidence="1">
    <location>
        <begin position="515"/>
        <end position="535"/>
    </location>
</feature>
<name>A0ABR4K5D7_9EURO</name>
<evidence type="ECO:0000256" key="2">
    <source>
        <dbReference type="SAM" id="SignalP"/>
    </source>
</evidence>
<accession>A0ABR4K5D7</accession>
<dbReference type="EMBL" id="JBFXLU010000055">
    <property type="protein sequence ID" value="KAL2847530.1"/>
    <property type="molecule type" value="Genomic_DNA"/>
</dbReference>
<sequence length="731" mass="81894">MKITSTWVVLLMAGVYGLGVGAHVDHNESDLDVDLQSNHHDWKNPEDLPSMPQCIAQQDQSAWLRAMTSCTRERCTSHFIFCTHKQWLTQLSCLSTAFSPEVIQQYFPYCGRSILAKAQLYDWINIMTGRTWLIEVGDTIELQDLSPASLSKGYADVDVIHKAPTCLIDSASALSNEHFQRVMASCSFTDTAKHTGNVERPWEYSGRQHSLIALDYETVGYDLALNYHNYLWNRLSDGEYFDRACFCDAYTLNFDREPCSGSGDLDLTKERLWIYATCGSASLPPNWADNLKTTLHAFIPVEDWHWPSCVADMPNQVIELRGQCATDACEIDSGGFCRVRRTVDRACFCRSISYDSCGGSCHILENRIGYINWLHDLCGSVQGWDGLPENWRELAVPTPAEMIPWRWTVKPSNDSNGHSEYTRPAQTCPSNAWKLGSFALVNIATFLGVVSSRNIMGTPPPRTAAHGRTPWHEHPVGWVYKGILIAALQLLANGVNSFATVQRTPGYETVPALKLMLLWSSIPQLSWLTVMVIVLQPLQQARKFSAVASVVFAEVILQSLSLYYMLITVKYGREHEFYFRALDGAEKGGLAEIMYAGALLWLFFSGAALVRLIQARRKMDSASAGAGAGWQRAERTSRTGGYHNHGAYGTFPSRGQGRTQDQWGPRPQRTVSPVFSYTAAGMFMFLLWIAQWLFWGGFIGLSSEEFCPPKVKLLTAVWIFAAWVGVDIARL</sequence>
<organism evidence="3 4">
    <name type="scientific">Aspergillus pseudoustus</name>
    <dbReference type="NCBI Taxonomy" id="1810923"/>
    <lineage>
        <taxon>Eukaryota</taxon>
        <taxon>Fungi</taxon>
        <taxon>Dikarya</taxon>
        <taxon>Ascomycota</taxon>
        <taxon>Pezizomycotina</taxon>
        <taxon>Eurotiomycetes</taxon>
        <taxon>Eurotiomycetidae</taxon>
        <taxon>Eurotiales</taxon>
        <taxon>Aspergillaceae</taxon>
        <taxon>Aspergillus</taxon>
        <taxon>Aspergillus subgen. Nidulantes</taxon>
    </lineage>
</organism>
<feature type="signal peptide" evidence="2">
    <location>
        <begin position="1"/>
        <end position="17"/>
    </location>
</feature>
<reference evidence="3 4" key="1">
    <citation type="submission" date="2024-07" db="EMBL/GenBank/DDBJ databases">
        <title>Section-level genome sequencing and comparative genomics of Aspergillus sections Usti and Cavernicolus.</title>
        <authorList>
            <consortium name="Lawrence Berkeley National Laboratory"/>
            <person name="Nybo J.L."/>
            <person name="Vesth T.C."/>
            <person name="Theobald S."/>
            <person name="Frisvad J.C."/>
            <person name="Larsen T.O."/>
            <person name="Kjaerboelling I."/>
            <person name="Rothschild-Mancinelli K."/>
            <person name="Lyhne E.K."/>
            <person name="Kogle M.E."/>
            <person name="Barry K."/>
            <person name="Clum A."/>
            <person name="Na H."/>
            <person name="Ledsgaard L."/>
            <person name="Lin J."/>
            <person name="Lipzen A."/>
            <person name="Kuo A."/>
            <person name="Riley R."/>
            <person name="Mondo S."/>
            <person name="Labutti K."/>
            <person name="Haridas S."/>
            <person name="Pangalinan J."/>
            <person name="Salamov A.A."/>
            <person name="Simmons B.A."/>
            <person name="Magnuson J.K."/>
            <person name="Chen J."/>
            <person name="Drula E."/>
            <person name="Henrissat B."/>
            <person name="Wiebenga A."/>
            <person name="Lubbers R.J."/>
            <person name="Gomes A.C."/>
            <person name="Makela M.R."/>
            <person name="Stajich J."/>
            <person name="Grigoriev I.V."/>
            <person name="Mortensen U.H."/>
            <person name="De Vries R.P."/>
            <person name="Baker S.E."/>
            <person name="Andersen M.R."/>
        </authorList>
    </citation>
    <scope>NUCLEOTIDE SEQUENCE [LARGE SCALE GENOMIC DNA]</scope>
    <source>
        <strain evidence="3 4">CBS 123904</strain>
    </source>
</reference>
<evidence type="ECO:0000256" key="1">
    <source>
        <dbReference type="SAM" id="Phobius"/>
    </source>
</evidence>
<comment type="caution">
    <text evidence="3">The sequence shown here is derived from an EMBL/GenBank/DDBJ whole genome shotgun (WGS) entry which is preliminary data.</text>
</comment>
<feature type="chain" id="PRO_5045949670" description="Extracellular membrane protein CFEM domain-containing protein" evidence="2">
    <location>
        <begin position="18"/>
        <end position="731"/>
    </location>
</feature>
<evidence type="ECO:0000313" key="3">
    <source>
        <dbReference type="EMBL" id="KAL2847530.1"/>
    </source>
</evidence>
<keyword evidence="1" id="KW-1133">Transmembrane helix</keyword>
<gene>
    <name evidence="3" type="ORF">BJY01DRAFT_246757</name>
</gene>
<protein>
    <recommendedName>
        <fullName evidence="5">Extracellular membrane protein CFEM domain-containing protein</fullName>
    </recommendedName>
</protein>
<feature type="transmembrane region" description="Helical" evidence="1">
    <location>
        <begin position="593"/>
        <end position="613"/>
    </location>
</feature>
<keyword evidence="1" id="KW-0812">Transmembrane</keyword>
<dbReference type="Proteomes" id="UP001610446">
    <property type="component" value="Unassembled WGS sequence"/>
</dbReference>
<feature type="transmembrane region" description="Helical" evidence="1">
    <location>
        <begin position="674"/>
        <end position="699"/>
    </location>
</feature>
<evidence type="ECO:0008006" key="5">
    <source>
        <dbReference type="Google" id="ProtNLM"/>
    </source>
</evidence>
<keyword evidence="4" id="KW-1185">Reference proteome</keyword>
<proteinExistence type="predicted"/>